<keyword evidence="1" id="KW-0732">Signal</keyword>
<proteinExistence type="predicted"/>
<protein>
    <submittedName>
        <fullName evidence="2">Uncharacterized protein</fullName>
    </submittedName>
</protein>
<feature type="chain" id="PRO_5030566695" evidence="1">
    <location>
        <begin position="26"/>
        <end position="119"/>
    </location>
</feature>
<accession>A0A7S0RD58</accession>
<dbReference type="EMBL" id="HBFB01010932">
    <property type="protein sequence ID" value="CAD8674164.1"/>
    <property type="molecule type" value="Transcribed_RNA"/>
</dbReference>
<evidence type="ECO:0000256" key="1">
    <source>
        <dbReference type="SAM" id="SignalP"/>
    </source>
</evidence>
<feature type="signal peptide" evidence="1">
    <location>
        <begin position="1"/>
        <end position="25"/>
    </location>
</feature>
<sequence>MQGVPRSYQLARLLLLPCAVAFCLPAVTVQSLAGTQSAGAQVPGDAQLGIPQLMASSPASDMAPISSRACPGRWLLAPPHHSPPLLHRPRAGLANRLTGNGQVALCLPCCCRPVRAAPR</sequence>
<reference evidence="2" key="1">
    <citation type="submission" date="2021-01" db="EMBL/GenBank/DDBJ databases">
        <authorList>
            <person name="Corre E."/>
            <person name="Pelletier E."/>
            <person name="Niang G."/>
            <person name="Scheremetjew M."/>
            <person name="Finn R."/>
            <person name="Kale V."/>
            <person name="Holt S."/>
            <person name="Cochrane G."/>
            <person name="Meng A."/>
            <person name="Brown T."/>
            <person name="Cohen L."/>
        </authorList>
    </citation>
    <scope>NUCLEOTIDE SEQUENCE</scope>
    <source>
        <strain evidence="2">SAG 11-49</strain>
    </source>
</reference>
<gene>
    <name evidence="2" type="ORF">CLEI1391_LOCUS6198</name>
</gene>
<organism evidence="2">
    <name type="scientific">Chlamydomonas leiostraca</name>
    <dbReference type="NCBI Taxonomy" id="1034604"/>
    <lineage>
        <taxon>Eukaryota</taxon>
        <taxon>Viridiplantae</taxon>
        <taxon>Chlorophyta</taxon>
        <taxon>core chlorophytes</taxon>
        <taxon>Chlorophyceae</taxon>
        <taxon>CS clade</taxon>
        <taxon>Chlamydomonadales</taxon>
        <taxon>Chlamydomonadaceae</taxon>
        <taxon>Chlamydomonas</taxon>
    </lineage>
</organism>
<evidence type="ECO:0000313" key="2">
    <source>
        <dbReference type="EMBL" id="CAD8674164.1"/>
    </source>
</evidence>
<name>A0A7S0RD58_9CHLO</name>
<dbReference type="AlphaFoldDB" id="A0A7S0RD58"/>